<evidence type="ECO:0000256" key="1">
    <source>
        <dbReference type="SAM" id="Phobius"/>
    </source>
</evidence>
<dbReference type="RefSeq" id="WP_099517967.1">
    <property type="nucleotide sequence ID" value="NZ_CP016808.1"/>
</dbReference>
<evidence type="ECO:0008006" key="3">
    <source>
        <dbReference type="Google" id="ProtNLM"/>
    </source>
</evidence>
<dbReference type="AlphaFoldDB" id="A0A1B2DG70"/>
<evidence type="ECO:0000313" key="2">
    <source>
        <dbReference type="EMBL" id="ANY66685.1"/>
    </source>
</evidence>
<keyword evidence="1" id="KW-1133">Transmembrane helix</keyword>
<keyword evidence="1" id="KW-0812">Transmembrane</keyword>
<feature type="transmembrane region" description="Helical" evidence="1">
    <location>
        <begin position="66"/>
        <end position="85"/>
    </location>
</feature>
<name>A0A1B2DG70_9BACL</name>
<sequence length="182" mass="21043">MDTRKAPTLKPQWIPAKDRKWVFGVLILSVLFVIWELWGLAHLPAATVHNRRFEHTFKDFGSDARIALFLVLANYGLLILIKLRIWDQWSQVKKGMATLLRFARRWHTPIAIIAIAFIALHAVAVFMYGIKLDFSNITGLLALLMLLPVPVSGLFRYKRLDRKWHLRSGLAFTVLFLIHAFL</sequence>
<reference evidence="2" key="1">
    <citation type="submission" date="2016-08" db="EMBL/GenBank/DDBJ databases">
        <title>Complete Genome Seqeunce of Paenibacillus sp. BIHB 4019 from tea rhizoplane.</title>
        <authorList>
            <person name="Thakur R."/>
            <person name="Swarnkar M.K."/>
            <person name="Gulati A."/>
        </authorList>
    </citation>
    <scope>NUCLEOTIDE SEQUENCE [LARGE SCALE GENOMIC DNA]</scope>
    <source>
        <strain evidence="2">BIHB4019</strain>
    </source>
</reference>
<proteinExistence type="predicted"/>
<feature type="transmembrane region" description="Helical" evidence="1">
    <location>
        <begin position="21"/>
        <end position="46"/>
    </location>
</feature>
<feature type="transmembrane region" description="Helical" evidence="1">
    <location>
        <begin position="164"/>
        <end position="181"/>
    </location>
</feature>
<accession>A0A1B2DG70</accession>
<gene>
    <name evidence="2" type="ORF">BBD42_09585</name>
</gene>
<protein>
    <recommendedName>
        <fullName evidence="3">Ferric oxidoreductase domain-containing protein</fullName>
    </recommendedName>
</protein>
<feature type="transmembrane region" description="Helical" evidence="1">
    <location>
        <begin position="106"/>
        <end position="130"/>
    </location>
</feature>
<keyword evidence="1" id="KW-0472">Membrane</keyword>
<dbReference type="EMBL" id="CP016808">
    <property type="protein sequence ID" value="ANY66685.1"/>
    <property type="molecule type" value="Genomic_DNA"/>
</dbReference>
<organism evidence="2">
    <name type="scientific">Paenibacillus sp. BIHB 4019</name>
    <dbReference type="NCBI Taxonomy" id="1870819"/>
    <lineage>
        <taxon>Bacteria</taxon>
        <taxon>Bacillati</taxon>
        <taxon>Bacillota</taxon>
        <taxon>Bacilli</taxon>
        <taxon>Bacillales</taxon>
        <taxon>Paenibacillaceae</taxon>
        <taxon>Paenibacillus</taxon>
    </lineage>
</organism>
<feature type="transmembrane region" description="Helical" evidence="1">
    <location>
        <begin position="136"/>
        <end position="157"/>
    </location>
</feature>